<dbReference type="InterPro" id="IPR001853">
    <property type="entry name" value="DSBA-like_thioredoxin_dom"/>
</dbReference>
<dbReference type="Pfam" id="PF01323">
    <property type="entry name" value="DSBA"/>
    <property type="match status" value="1"/>
</dbReference>
<dbReference type="EMBL" id="RKHJ01000001">
    <property type="protein sequence ID" value="ROR64679.1"/>
    <property type="molecule type" value="Genomic_DNA"/>
</dbReference>
<dbReference type="CDD" id="cd03024">
    <property type="entry name" value="DsbA_FrnE"/>
    <property type="match status" value="1"/>
</dbReference>
<dbReference type="GO" id="GO:0016491">
    <property type="term" value="F:oxidoreductase activity"/>
    <property type="evidence" value="ECO:0007669"/>
    <property type="project" value="InterPro"/>
</dbReference>
<proteinExistence type="predicted"/>
<organism evidence="2 3">
    <name type="scientific">Agrococcus jenensis</name>
    <dbReference type="NCBI Taxonomy" id="46353"/>
    <lineage>
        <taxon>Bacteria</taxon>
        <taxon>Bacillati</taxon>
        <taxon>Actinomycetota</taxon>
        <taxon>Actinomycetes</taxon>
        <taxon>Micrococcales</taxon>
        <taxon>Microbacteriaceae</taxon>
        <taxon>Agrococcus</taxon>
    </lineage>
</organism>
<dbReference type="AlphaFoldDB" id="A0A3N2ANP4"/>
<dbReference type="Proteomes" id="UP000275456">
    <property type="component" value="Unassembled WGS sequence"/>
</dbReference>
<dbReference type="PANTHER" id="PTHR13887">
    <property type="entry name" value="GLUTATHIONE S-TRANSFERASE KAPPA"/>
    <property type="match status" value="1"/>
</dbReference>
<gene>
    <name evidence="2" type="ORF">EDD26_0025</name>
</gene>
<reference evidence="2 3" key="1">
    <citation type="submission" date="2018-11" db="EMBL/GenBank/DDBJ databases">
        <title>Sequencing the genomes of 1000 actinobacteria strains.</title>
        <authorList>
            <person name="Klenk H.-P."/>
        </authorList>
    </citation>
    <scope>NUCLEOTIDE SEQUENCE [LARGE SCALE GENOMIC DNA]</scope>
    <source>
        <strain evidence="2 3">DSM 9580</strain>
    </source>
</reference>
<dbReference type="PANTHER" id="PTHR13887:SF41">
    <property type="entry name" value="THIOREDOXIN SUPERFAMILY PROTEIN"/>
    <property type="match status" value="1"/>
</dbReference>
<name>A0A3N2ANP4_9MICO</name>
<evidence type="ECO:0000313" key="3">
    <source>
        <dbReference type="Proteomes" id="UP000275456"/>
    </source>
</evidence>
<protein>
    <submittedName>
        <fullName evidence="2">Putative DsbA family dithiol-disulfide isomerase</fullName>
    </submittedName>
</protein>
<feature type="domain" description="DSBA-like thioredoxin" evidence="1">
    <location>
        <begin position="7"/>
        <end position="208"/>
    </location>
</feature>
<dbReference type="InterPro" id="IPR036249">
    <property type="entry name" value="Thioredoxin-like_sf"/>
</dbReference>
<evidence type="ECO:0000259" key="1">
    <source>
        <dbReference type="Pfam" id="PF01323"/>
    </source>
</evidence>
<dbReference type="SUPFAM" id="SSF52833">
    <property type="entry name" value="Thioredoxin-like"/>
    <property type="match status" value="1"/>
</dbReference>
<dbReference type="Gene3D" id="3.40.30.10">
    <property type="entry name" value="Glutaredoxin"/>
    <property type="match status" value="1"/>
</dbReference>
<comment type="caution">
    <text evidence="2">The sequence shown here is derived from an EMBL/GenBank/DDBJ whole genome shotgun (WGS) entry which is preliminary data.</text>
</comment>
<evidence type="ECO:0000313" key="2">
    <source>
        <dbReference type="EMBL" id="ROR64679.1"/>
    </source>
</evidence>
<keyword evidence="3" id="KW-1185">Reference proteome</keyword>
<keyword evidence="2" id="KW-0413">Isomerase</keyword>
<dbReference type="GO" id="GO:0016853">
    <property type="term" value="F:isomerase activity"/>
    <property type="evidence" value="ECO:0007669"/>
    <property type="project" value="UniProtKB-KW"/>
</dbReference>
<sequence>MQRTISVDIWSDVACPWCFIGKRRFEAALSTWEHRDEVEVTWHSFQLDPTLPEHYDGTEIDYLASRKGLPPEQVRQMFAHVTQQAAGEGLAYDFDRLVVANSLRAHQLLHLAKAHGAGDAVKEALLSGHFEQGTDIGDVEALVAIGTGAGLDAQEIRDALADERYLPAVRADIQQAQELGVNGVPFFVFDMRLGLSGAQPASTFTQALDQARALALEDATAER</sequence>
<accession>A0A3N2ANP4</accession>